<accession>A0A9W9C6D3</accession>
<keyword evidence="3" id="KW-1185">Reference proteome</keyword>
<evidence type="ECO:0000313" key="2">
    <source>
        <dbReference type="EMBL" id="KAJ4345258.1"/>
    </source>
</evidence>
<organism evidence="2 3">
    <name type="scientific">Didymosphaeria variabile</name>
    <dbReference type="NCBI Taxonomy" id="1932322"/>
    <lineage>
        <taxon>Eukaryota</taxon>
        <taxon>Fungi</taxon>
        <taxon>Dikarya</taxon>
        <taxon>Ascomycota</taxon>
        <taxon>Pezizomycotina</taxon>
        <taxon>Dothideomycetes</taxon>
        <taxon>Pleosporomycetidae</taxon>
        <taxon>Pleosporales</taxon>
        <taxon>Massarineae</taxon>
        <taxon>Didymosphaeriaceae</taxon>
        <taxon>Didymosphaeria</taxon>
    </lineage>
</organism>
<dbReference type="PANTHER" id="PTHR38790:SF4">
    <property type="entry name" value="2EXR DOMAIN-CONTAINING PROTEIN"/>
    <property type="match status" value="1"/>
</dbReference>
<name>A0A9W9C6D3_9PLEO</name>
<dbReference type="OrthoDB" id="5413827at2759"/>
<dbReference type="Pfam" id="PF24864">
    <property type="entry name" value="DUF7730"/>
    <property type="match status" value="1"/>
</dbReference>
<evidence type="ECO:0000313" key="3">
    <source>
        <dbReference type="Proteomes" id="UP001140513"/>
    </source>
</evidence>
<feature type="domain" description="DUF7730" evidence="1">
    <location>
        <begin position="77"/>
        <end position="216"/>
    </location>
</feature>
<sequence length="299" mass="34270">MAPRKKAVPTASKIPKASFGKRAIVKKTKAFNIARMSRLSPQALAQAGRKKPSWQGSLLKNGLVSMEKTPPAKRNATRSPLLSLPGEIRNMIWRYAMTGNVVKISEDDERSLYDDVKTWEKIQVAFQGHAVQVQDEGSPTRWRNAFYLHEDTPVAAFHLPEVSRQIYTETATLAYPDTVFYLDTGRWGAPLFVQTWSATLTPAHKDAITDISINKNYLEYYLNESRRSFRANLPALKRIHVDESDFDLRKIVCIARHGRPLWMVWTVEELKEWIQMAVNYNEHNEVKVVFYPQPLIPDS</sequence>
<dbReference type="Proteomes" id="UP001140513">
    <property type="component" value="Unassembled WGS sequence"/>
</dbReference>
<protein>
    <recommendedName>
        <fullName evidence="1">DUF7730 domain-containing protein</fullName>
    </recommendedName>
</protein>
<dbReference type="InterPro" id="IPR056632">
    <property type="entry name" value="DUF7730"/>
</dbReference>
<reference evidence="2" key="1">
    <citation type="submission" date="2022-10" db="EMBL/GenBank/DDBJ databases">
        <title>Tapping the CABI collections for fungal endophytes: first genome assemblies for Collariella, Neodidymelliopsis, Ascochyta clinopodiicola, Didymella pomorum, Didymosphaeria variabile, Neocosmospora piperis and Neocucurbitaria cava.</title>
        <authorList>
            <person name="Hill R."/>
        </authorList>
    </citation>
    <scope>NUCLEOTIDE SEQUENCE</scope>
    <source>
        <strain evidence="2">IMI 356815</strain>
    </source>
</reference>
<dbReference type="GeneID" id="80914918"/>
<proteinExistence type="predicted"/>
<comment type="caution">
    <text evidence="2">The sequence shown here is derived from an EMBL/GenBank/DDBJ whole genome shotgun (WGS) entry which is preliminary data.</text>
</comment>
<dbReference type="AlphaFoldDB" id="A0A9W9C6D3"/>
<dbReference type="PANTHER" id="PTHR38790">
    <property type="entry name" value="2EXR DOMAIN-CONTAINING PROTEIN-RELATED"/>
    <property type="match status" value="1"/>
</dbReference>
<evidence type="ECO:0000259" key="1">
    <source>
        <dbReference type="Pfam" id="PF24864"/>
    </source>
</evidence>
<gene>
    <name evidence="2" type="ORF">N0V89_011388</name>
</gene>
<dbReference type="RefSeq" id="XP_056065422.1">
    <property type="nucleotide sequence ID" value="XM_056220119.1"/>
</dbReference>
<dbReference type="EMBL" id="JAPEUX010000009">
    <property type="protein sequence ID" value="KAJ4345258.1"/>
    <property type="molecule type" value="Genomic_DNA"/>
</dbReference>